<feature type="transmembrane region" description="Helical" evidence="12">
    <location>
        <begin position="107"/>
        <end position="126"/>
    </location>
</feature>
<dbReference type="GO" id="GO:0140114">
    <property type="term" value="P:cellular detoxification of fluoride"/>
    <property type="evidence" value="ECO:0007669"/>
    <property type="project" value="UniProtKB-UniRule"/>
</dbReference>
<keyword evidence="8 12" id="KW-0472">Membrane</keyword>
<evidence type="ECO:0000256" key="7">
    <source>
        <dbReference type="ARBA" id="ARBA00023065"/>
    </source>
</evidence>
<dbReference type="InterPro" id="IPR003691">
    <property type="entry name" value="FluC"/>
</dbReference>
<keyword evidence="14" id="KW-1185">Reference proteome</keyword>
<evidence type="ECO:0000256" key="2">
    <source>
        <dbReference type="ARBA" id="ARBA00022475"/>
    </source>
</evidence>
<keyword evidence="2 12" id="KW-1003">Cell membrane</keyword>
<keyword evidence="5 12" id="KW-1133">Transmembrane helix</keyword>
<dbReference type="EMBL" id="FOGS01000003">
    <property type="protein sequence ID" value="SER80721.1"/>
    <property type="molecule type" value="Genomic_DNA"/>
</dbReference>
<comment type="activity regulation">
    <text evidence="12">Na(+) is not transported, but it plays an essential structural role and its presence is essential for fluoride channel function.</text>
</comment>
<dbReference type="GO" id="GO:0046872">
    <property type="term" value="F:metal ion binding"/>
    <property type="evidence" value="ECO:0007669"/>
    <property type="project" value="UniProtKB-KW"/>
</dbReference>
<evidence type="ECO:0000256" key="11">
    <source>
        <dbReference type="ARBA" id="ARBA00035585"/>
    </source>
</evidence>
<evidence type="ECO:0000313" key="14">
    <source>
        <dbReference type="Proteomes" id="UP000198505"/>
    </source>
</evidence>
<reference evidence="14" key="1">
    <citation type="submission" date="2016-10" db="EMBL/GenBank/DDBJ databases">
        <authorList>
            <person name="Varghese N."/>
            <person name="Submissions S."/>
        </authorList>
    </citation>
    <scope>NUCLEOTIDE SEQUENCE [LARGE SCALE GENOMIC DNA]</scope>
    <source>
        <strain evidence="14">CGMCC 1.6495</strain>
    </source>
</reference>
<keyword evidence="6 12" id="KW-0915">Sodium</keyword>
<proteinExistence type="inferred from homology"/>
<keyword evidence="12" id="KW-0479">Metal-binding</keyword>
<evidence type="ECO:0000256" key="6">
    <source>
        <dbReference type="ARBA" id="ARBA00023053"/>
    </source>
</evidence>
<keyword evidence="3" id="KW-0997">Cell inner membrane</keyword>
<dbReference type="HAMAP" id="MF_00454">
    <property type="entry name" value="FluC"/>
    <property type="match status" value="1"/>
</dbReference>
<dbReference type="PANTHER" id="PTHR28259:SF1">
    <property type="entry name" value="FLUORIDE EXPORT PROTEIN 1-RELATED"/>
    <property type="match status" value="1"/>
</dbReference>
<dbReference type="STRING" id="416874.SAMN04487958_10390"/>
<sequence length="129" mass="12798">MGISWGSMMLVALGGAFGGMARVALSNLFAKWLGIAFPWGTLAVNLLGAFALGGLASTLHQGSPPSGGAWLIIAVGLLGGFTTVSSFSLQTLGLWESGMGGKALANIISTLTFGVAALCLGAWLAGGGL</sequence>
<evidence type="ECO:0000256" key="9">
    <source>
        <dbReference type="ARBA" id="ARBA00023303"/>
    </source>
</evidence>
<dbReference type="Pfam" id="PF02537">
    <property type="entry name" value="CRCB"/>
    <property type="match status" value="1"/>
</dbReference>
<dbReference type="Proteomes" id="UP000198505">
    <property type="component" value="Unassembled WGS sequence"/>
</dbReference>
<feature type="binding site" evidence="12">
    <location>
        <position position="82"/>
    </location>
    <ligand>
        <name>Na(+)</name>
        <dbReference type="ChEBI" id="CHEBI:29101"/>
        <note>structural</note>
    </ligand>
</feature>
<dbReference type="GO" id="GO:0005886">
    <property type="term" value="C:plasma membrane"/>
    <property type="evidence" value="ECO:0007669"/>
    <property type="project" value="UniProtKB-SubCell"/>
</dbReference>
<keyword evidence="4 12" id="KW-0812">Transmembrane</keyword>
<name>A0A1H9S6Z6_9GAMM</name>
<dbReference type="PANTHER" id="PTHR28259">
    <property type="entry name" value="FLUORIDE EXPORT PROTEIN 1-RELATED"/>
    <property type="match status" value="1"/>
</dbReference>
<feature type="binding site" evidence="12">
    <location>
        <position position="79"/>
    </location>
    <ligand>
        <name>Na(+)</name>
        <dbReference type="ChEBI" id="CHEBI:29101"/>
        <note>structural</note>
    </ligand>
</feature>
<evidence type="ECO:0000256" key="8">
    <source>
        <dbReference type="ARBA" id="ARBA00023136"/>
    </source>
</evidence>
<dbReference type="RefSeq" id="WP_245748388.1">
    <property type="nucleotide sequence ID" value="NZ_FOGS01000003.1"/>
</dbReference>
<feature type="transmembrane region" description="Helical" evidence="12">
    <location>
        <begin position="36"/>
        <end position="56"/>
    </location>
</feature>
<comment type="similarity">
    <text evidence="10 12">Belongs to the fluoride channel Fluc/FEX (TC 1.A.43) family.</text>
</comment>
<keyword evidence="7 12" id="KW-0406">Ion transport</keyword>
<comment type="catalytic activity">
    <reaction evidence="11">
        <text>fluoride(in) = fluoride(out)</text>
        <dbReference type="Rhea" id="RHEA:76159"/>
        <dbReference type="ChEBI" id="CHEBI:17051"/>
    </reaction>
    <physiologicalReaction direction="left-to-right" evidence="11">
        <dbReference type="Rhea" id="RHEA:76160"/>
    </physiologicalReaction>
</comment>
<protein>
    <recommendedName>
        <fullName evidence="12">Fluoride-specific ion channel FluC</fullName>
    </recommendedName>
</protein>
<evidence type="ECO:0000313" key="13">
    <source>
        <dbReference type="EMBL" id="SER80721.1"/>
    </source>
</evidence>
<keyword evidence="9 12" id="KW-0407">Ion channel</keyword>
<keyword evidence="12" id="KW-0813">Transport</keyword>
<accession>A0A1H9S6Z6</accession>
<dbReference type="AlphaFoldDB" id="A0A1H9S6Z6"/>
<evidence type="ECO:0000256" key="5">
    <source>
        <dbReference type="ARBA" id="ARBA00022989"/>
    </source>
</evidence>
<comment type="subcellular location">
    <subcellularLocation>
        <location evidence="1 12">Cell membrane</location>
        <topology evidence="1 12">Multi-pass membrane protein</topology>
    </subcellularLocation>
</comment>
<organism evidence="13 14">
    <name type="scientific">Vreelandella subterranea</name>
    <dbReference type="NCBI Taxonomy" id="416874"/>
    <lineage>
        <taxon>Bacteria</taxon>
        <taxon>Pseudomonadati</taxon>
        <taxon>Pseudomonadota</taxon>
        <taxon>Gammaproteobacteria</taxon>
        <taxon>Oceanospirillales</taxon>
        <taxon>Halomonadaceae</taxon>
        <taxon>Vreelandella</taxon>
    </lineage>
</organism>
<evidence type="ECO:0000256" key="3">
    <source>
        <dbReference type="ARBA" id="ARBA00022519"/>
    </source>
</evidence>
<evidence type="ECO:0000256" key="4">
    <source>
        <dbReference type="ARBA" id="ARBA00022692"/>
    </source>
</evidence>
<comment type="function">
    <text evidence="12">Fluoride-specific ion channel. Important for reducing fluoride concentration in the cell, thus reducing its toxicity.</text>
</comment>
<gene>
    <name evidence="12" type="primary">fluC</name>
    <name evidence="12" type="synonym">crcB</name>
    <name evidence="13" type="ORF">SAMN04487958_10390</name>
</gene>
<evidence type="ECO:0000256" key="1">
    <source>
        <dbReference type="ARBA" id="ARBA00004651"/>
    </source>
</evidence>
<dbReference type="GO" id="GO:0062054">
    <property type="term" value="F:fluoride channel activity"/>
    <property type="evidence" value="ECO:0007669"/>
    <property type="project" value="UniProtKB-UniRule"/>
</dbReference>
<evidence type="ECO:0000256" key="12">
    <source>
        <dbReference type="HAMAP-Rule" id="MF_00454"/>
    </source>
</evidence>
<evidence type="ECO:0000256" key="10">
    <source>
        <dbReference type="ARBA" id="ARBA00035120"/>
    </source>
</evidence>
<feature type="transmembrane region" description="Helical" evidence="12">
    <location>
        <begin position="68"/>
        <end position="87"/>
    </location>
</feature>